<comment type="caution">
    <text evidence="2">The sequence shown here is derived from an EMBL/GenBank/DDBJ whole genome shotgun (WGS) entry which is preliminary data.</text>
</comment>
<evidence type="ECO:0000256" key="1">
    <source>
        <dbReference type="SAM" id="Phobius"/>
    </source>
</evidence>
<feature type="transmembrane region" description="Helical" evidence="1">
    <location>
        <begin position="68"/>
        <end position="98"/>
    </location>
</feature>
<dbReference type="Pfam" id="PF05437">
    <property type="entry name" value="AzlD"/>
    <property type="match status" value="1"/>
</dbReference>
<proteinExistence type="predicted"/>
<keyword evidence="1" id="KW-1133">Transmembrane helix</keyword>
<feature type="transmembrane region" description="Helical" evidence="1">
    <location>
        <begin position="36"/>
        <end position="56"/>
    </location>
</feature>
<keyword evidence="1" id="KW-0472">Membrane</keyword>
<reference evidence="2 3" key="1">
    <citation type="submission" date="2019-07" db="EMBL/GenBank/DDBJ databases">
        <title>Whole genome shotgun sequence of Terrabacter aerolatus NBRC 106305.</title>
        <authorList>
            <person name="Hosoyama A."/>
            <person name="Uohara A."/>
            <person name="Ohji S."/>
            <person name="Ichikawa N."/>
        </authorList>
    </citation>
    <scope>NUCLEOTIDE SEQUENCE [LARGE SCALE GENOMIC DNA]</scope>
    <source>
        <strain evidence="2 3">NBRC 106305</strain>
    </source>
</reference>
<name>A0A512D2Q8_9MICO</name>
<sequence length="104" mass="10425">MSLWTAILVAAAIAFGLKLAGHLVPAHLLDAPRVRRITAALPIALLAALVATQAFTGPGGSFVLDARAAAVAVAVVALLLRAPFIVVVVLGAATAAVLRALGWA</sequence>
<protein>
    <submittedName>
        <fullName evidence="2">Branched-chain amino acid transporter AzlD</fullName>
    </submittedName>
</protein>
<keyword evidence="3" id="KW-1185">Reference proteome</keyword>
<dbReference type="RefSeq" id="WP_147067015.1">
    <property type="nucleotide sequence ID" value="NZ_BAAARO010000021.1"/>
</dbReference>
<gene>
    <name evidence="2" type="ORF">TAE01_25670</name>
</gene>
<evidence type="ECO:0000313" key="3">
    <source>
        <dbReference type="Proteomes" id="UP000321534"/>
    </source>
</evidence>
<dbReference type="OrthoDB" id="3733498at2"/>
<evidence type="ECO:0000313" key="2">
    <source>
        <dbReference type="EMBL" id="GEO30757.1"/>
    </source>
</evidence>
<dbReference type="Proteomes" id="UP000321534">
    <property type="component" value="Unassembled WGS sequence"/>
</dbReference>
<dbReference type="AlphaFoldDB" id="A0A512D2Q8"/>
<dbReference type="EMBL" id="BJYX01000013">
    <property type="protein sequence ID" value="GEO30757.1"/>
    <property type="molecule type" value="Genomic_DNA"/>
</dbReference>
<dbReference type="InterPro" id="IPR008407">
    <property type="entry name" value="Brnchd-chn_aa_trnsp_AzlD"/>
</dbReference>
<keyword evidence="1" id="KW-0812">Transmembrane</keyword>
<accession>A0A512D2Q8</accession>
<organism evidence="2 3">
    <name type="scientific">Terrabacter aerolatus</name>
    <dbReference type="NCBI Taxonomy" id="422442"/>
    <lineage>
        <taxon>Bacteria</taxon>
        <taxon>Bacillati</taxon>
        <taxon>Actinomycetota</taxon>
        <taxon>Actinomycetes</taxon>
        <taxon>Micrococcales</taxon>
        <taxon>Intrasporangiaceae</taxon>
        <taxon>Terrabacter</taxon>
    </lineage>
</organism>